<evidence type="ECO:0000256" key="9">
    <source>
        <dbReference type="ARBA" id="ARBA00023180"/>
    </source>
</evidence>
<evidence type="ECO:0000256" key="2">
    <source>
        <dbReference type="ARBA" id="ARBA00022614"/>
    </source>
</evidence>
<evidence type="ECO:0000256" key="5">
    <source>
        <dbReference type="ARBA" id="ARBA00022737"/>
    </source>
</evidence>
<evidence type="ECO:0000256" key="3">
    <source>
        <dbReference type="ARBA" id="ARBA00022692"/>
    </source>
</evidence>
<dbReference type="InterPro" id="IPR052422">
    <property type="entry name" value="Auxin_Ser/Thr_Kinase"/>
</dbReference>
<keyword evidence="8" id="KW-0675">Receptor</keyword>
<evidence type="ECO:0000259" key="10">
    <source>
        <dbReference type="Pfam" id="PF08263"/>
    </source>
</evidence>
<dbReference type="Gene3D" id="3.80.10.10">
    <property type="entry name" value="Ribonuclease Inhibitor"/>
    <property type="match status" value="3"/>
</dbReference>
<evidence type="ECO:0000256" key="4">
    <source>
        <dbReference type="ARBA" id="ARBA00022729"/>
    </source>
</evidence>
<dbReference type="GO" id="GO:0016020">
    <property type="term" value="C:membrane"/>
    <property type="evidence" value="ECO:0007669"/>
    <property type="project" value="UniProtKB-SubCell"/>
</dbReference>
<name>A0A6A3BHK6_HIBSY</name>
<evidence type="ECO:0000313" key="12">
    <source>
        <dbReference type="Proteomes" id="UP000436088"/>
    </source>
</evidence>
<accession>A0A6A3BHK6</accession>
<dbReference type="PRINTS" id="PR00019">
    <property type="entry name" value="LEURICHRPT"/>
</dbReference>
<organism evidence="11 12">
    <name type="scientific">Hibiscus syriacus</name>
    <name type="common">Rose of Sharon</name>
    <dbReference type="NCBI Taxonomy" id="106335"/>
    <lineage>
        <taxon>Eukaryota</taxon>
        <taxon>Viridiplantae</taxon>
        <taxon>Streptophyta</taxon>
        <taxon>Embryophyta</taxon>
        <taxon>Tracheophyta</taxon>
        <taxon>Spermatophyta</taxon>
        <taxon>Magnoliopsida</taxon>
        <taxon>eudicotyledons</taxon>
        <taxon>Gunneridae</taxon>
        <taxon>Pentapetalae</taxon>
        <taxon>rosids</taxon>
        <taxon>malvids</taxon>
        <taxon>Malvales</taxon>
        <taxon>Malvaceae</taxon>
        <taxon>Malvoideae</taxon>
        <taxon>Hibiscus</taxon>
    </lineage>
</organism>
<gene>
    <name evidence="11" type="ORF">F3Y22_tig00110187pilonHSYRG00288</name>
</gene>
<dbReference type="InterPro" id="IPR001611">
    <property type="entry name" value="Leu-rich_rpt"/>
</dbReference>
<dbReference type="PROSITE" id="PS51450">
    <property type="entry name" value="LRR"/>
    <property type="match status" value="2"/>
</dbReference>
<dbReference type="InterPro" id="IPR003591">
    <property type="entry name" value="Leu-rich_rpt_typical-subtyp"/>
</dbReference>
<keyword evidence="7" id="KW-0472">Membrane</keyword>
<dbReference type="EMBL" id="VEPZ02000867">
    <property type="protein sequence ID" value="KAE8714938.1"/>
    <property type="molecule type" value="Genomic_DNA"/>
</dbReference>
<sequence length="482" mass="53706">MTTTTTPLPWASLRSTNSSSSCCEWHGVKCAISMHVIEIDLDDRALRGSLLSEFPPFPYLQVRRLSRNKLTGSLPRLNKLPLLKKLYLMKNKFKTIPPGFFQGLSNNLQVLMLAQNPFLGTWTTPLELSKFHNLRVLSAYNTNLEGSIPDIFDSLALTSLGLEENNLTGSLPPSLWISQIQELFLFDQKVGLTGTIDILSNMNSLSTVALGNNKFTGTIPDLSNCKSLLIFALGYSQFTGTIPDLSNCRGLRLLELRYNYFTGVVPQSLGSYMSLEFIFADHNMLQGPFPSFMLIKFSMILYNNYCTDTGDPYDFQVTTLLEIASAWMYPYKLSLGWKGNDACRNWSFVKCDEENNVTEIDLWNQRRLQGTISPAFGNLTGLQYLNLSDNNLIGSIPECLTKLPNLKVLDVSNNNLSGIIPSFASSVKLITHGNDLLIRNTTADAPNASSSPPKGMIILASIIIFSHKETCTRFNLQVKEDA</sequence>
<dbReference type="InterPro" id="IPR013210">
    <property type="entry name" value="LRR_N_plant-typ"/>
</dbReference>
<feature type="domain" description="Leucine-rich repeat-containing N-terminal plant-type" evidence="10">
    <location>
        <begin position="17"/>
        <end position="30"/>
    </location>
</feature>
<dbReference type="Proteomes" id="UP000436088">
    <property type="component" value="Unassembled WGS sequence"/>
</dbReference>
<feature type="domain" description="Leucine-rich repeat-containing N-terminal plant-type" evidence="10">
    <location>
        <begin position="316"/>
        <end position="352"/>
    </location>
</feature>
<keyword evidence="12" id="KW-1185">Reference proteome</keyword>
<protein>
    <recommendedName>
        <fullName evidence="10">Leucine-rich repeat-containing N-terminal plant-type domain-containing protein</fullName>
    </recommendedName>
</protein>
<dbReference type="SUPFAM" id="SSF52047">
    <property type="entry name" value="RNI-like"/>
    <property type="match status" value="1"/>
</dbReference>
<keyword evidence="9" id="KW-0325">Glycoprotein</keyword>
<dbReference type="Pfam" id="PF13855">
    <property type="entry name" value="LRR_8"/>
    <property type="match status" value="1"/>
</dbReference>
<keyword evidence="4" id="KW-0732">Signal</keyword>
<reference evidence="11" key="1">
    <citation type="submission" date="2019-09" db="EMBL/GenBank/DDBJ databases">
        <title>Draft genome information of white flower Hibiscus syriacus.</title>
        <authorList>
            <person name="Kim Y.-M."/>
        </authorList>
    </citation>
    <scope>NUCLEOTIDE SEQUENCE [LARGE SCALE GENOMIC DNA]</scope>
    <source>
        <strain evidence="11">YM2019G1</strain>
    </source>
</reference>
<evidence type="ECO:0000256" key="8">
    <source>
        <dbReference type="ARBA" id="ARBA00023170"/>
    </source>
</evidence>
<dbReference type="PANTHER" id="PTHR47986:SF10">
    <property type="entry name" value="RECEPTOR-LIKE KINASE TMK4"/>
    <property type="match status" value="1"/>
</dbReference>
<dbReference type="SMART" id="SM00369">
    <property type="entry name" value="LRR_TYP"/>
    <property type="match status" value="3"/>
</dbReference>
<dbReference type="PANTHER" id="PTHR47986">
    <property type="entry name" value="OSJNBA0070M12.3 PROTEIN"/>
    <property type="match status" value="1"/>
</dbReference>
<dbReference type="Pfam" id="PF00560">
    <property type="entry name" value="LRR_1"/>
    <property type="match status" value="1"/>
</dbReference>
<evidence type="ECO:0000313" key="11">
    <source>
        <dbReference type="EMBL" id="KAE8714938.1"/>
    </source>
</evidence>
<keyword evidence="2" id="KW-0433">Leucine-rich repeat</keyword>
<comment type="caution">
    <text evidence="11">The sequence shown here is derived from an EMBL/GenBank/DDBJ whole genome shotgun (WGS) entry which is preliminary data.</text>
</comment>
<dbReference type="Pfam" id="PF08263">
    <property type="entry name" value="LRRNT_2"/>
    <property type="match status" value="2"/>
</dbReference>
<dbReference type="InterPro" id="IPR032675">
    <property type="entry name" value="LRR_dom_sf"/>
</dbReference>
<keyword evidence="6" id="KW-1133">Transmembrane helix</keyword>
<proteinExistence type="predicted"/>
<dbReference type="FunFam" id="3.80.10.10:FF:000129">
    <property type="entry name" value="Leucine-rich repeat receptor-like kinase"/>
    <property type="match status" value="1"/>
</dbReference>
<comment type="subcellular location">
    <subcellularLocation>
        <location evidence="1">Membrane</location>
        <topology evidence="1">Single-pass membrane protein</topology>
    </subcellularLocation>
</comment>
<evidence type="ECO:0000256" key="6">
    <source>
        <dbReference type="ARBA" id="ARBA00022989"/>
    </source>
</evidence>
<evidence type="ECO:0000256" key="1">
    <source>
        <dbReference type="ARBA" id="ARBA00004167"/>
    </source>
</evidence>
<dbReference type="AlphaFoldDB" id="A0A6A3BHK6"/>
<evidence type="ECO:0000256" key="7">
    <source>
        <dbReference type="ARBA" id="ARBA00023136"/>
    </source>
</evidence>
<keyword evidence="5" id="KW-0677">Repeat</keyword>
<keyword evidence="3" id="KW-0812">Transmembrane</keyword>